<dbReference type="RefSeq" id="XP_010911447.2">
    <property type="nucleotide sequence ID" value="XM_010913145.2"/>
</dbReference>
<dbReference type="PANTHER" id="PTHR46087">
    <property type="entry name" value="PUTATIVE, EXPRESSED-RELATED"/>
    <property type="match status" value="1"/>
</dbReference>
<protein>
    <submittedName>
        <fullName evidence="2">Uncharacterized protein LOC105037488</fullName>
    </submittedName>
</protein>
<dbReference type="Proteomes" id="UP000504607">
    <property type="component" value="Unplaced"/>
</dbReference>
<gene>
    <name evidence="2" type="primary">LOC105037488</name>
</gene>
<dbReference type="OrthoDB" id="19232at2759"/>
<organism evidence="1 2">
    <name type="scientific">Elaeis guineensis var. tenera</name>
    <name type="common">Oil palm</name>
    <dbReference type="NCBI Taxonomy" id="51953"/>
    <lineage>
        <taxon>Eukaryota</taxon>
        <taxon>Viridiplantae</taxon>
        <taxon>Streptophyta</taxon>
        <taxon>Embryophyta</taxon>
        <taxon>Tracheophyta</taxon>
        <taxon>Spermatophyta</taxon>
        <taxon>Magnoliopsida</taxon>
        <taxon>Liliopsida</taxon>
        <taxon>Arecaceae</taxon>
        <taxon>Arecoideae</taxon>
        <taxon>Cocoseae</taxon>
        <taxon>Elaeidinae</taxon>
        <taxon>Elaeis</taxon>
    </lineage>
</organism>
<sequence length="166" mass="17947">MVDPFLHLVDDGKLQAVNTVTDLLTKVYGSKEDDNAALESLSALAIMENQSKESMVSVIVNSLEDSLRSELSAIRMQLLDDFCSDDACPLGTLFTVSPGQSTPFGSKTNSISQKVIPSAFAIDDDIFTEASDSPADYKSNLCKDTNLLSVNQLLDSVCFQLGVFHT</sequence>
<dbReference type="AlphaFoldDB" id="A0A6I9QLI9"/>
<name>A0A6I9QLI9_ELAGV</name>
<evidence type="ECO:0000313" key="1">
    <source>
        <dbReference type="Proteomes" id="UP000504607"/>
    </source>
</evidence>
<dbReference type="InterPro" id="IPR055296">
    <property type="entry name" value="SRL2-like"/>
</dbReference>
<accession>A0A6I9QLI9</accession>
<dbReference type="PANTHER" id="PTHR46087:SF9">
    <property type="entry name" value="ARM REPEAT SUPERFAMILY PROTEIN"/>
    <property type="match status" value="1"/>
</dbReference>
<dbReference type="InParanoid" id="A0A6I9QLI9"/>
<keyword evidence="1" id="KW-1185">Reference proteome</keyword>
<reference evidence="2" key="1">
    <citation type="submission" date="2025-08" db="UniProtKB">
        <authorList>
            <consortium name="RefSeq"/>
        </authorList>
    </citation>
    <scope>IDENTIFICATION</scope>
</reference>
<evidence type="ECO:0000313" key="2">
    <source>
        <dbReference type="RefSeq" id="XP_010911447.2"/>
    </source>
</evidence>
<proteinExistence type="predicted"/>